<name>A0AA39Y1P8_9PEZI</name>
<dbReference type="InterPro" id="IPR056826">
    <property type="entry name" value="Agd3_CE"/>
</dbReference>
<proteinExistence type="predicted"/>
<dbReference type="InterPro" id="IPR056825">
    <property type="entry name" value="Agd3_C"/>
</dbReference>
<feature type="chain" id="PRO_5041309155" description="Extracellular serine-rich protein" evidence="1">
    <location>
        <begin position="20"/>
        <end position="700"/>
    </location>
</feature>
<evidence type="ECO:0000313" key="5">
    <source>
        <dbReference type="EMBL" id="KAK0644386.1"/>
    </source>
</evidence>
<evidence type="ECO:0000256" key="1">
    <source>
        <dbReference type="SAM" id="SignalP"/>
    </source>
</evidence>
<evidence type="ECO:0000259" key="2">
    <source>
        <dbReference type="Pfam" id="PF25115"/>
    </source>
</evidence>
<protein>
    <recommendedName>
        <fullName evidence="7">Extracellular serine-rich protein</fullName>
    </recommendedName>
</protein>
<accession>A0AA39Y1P8</accession>
<feature type="domain" description="Agd3 deacetylase" evidence="2">
    <location>
        <begin position="251"/>
        <end position="630"/>
    </location>
</feature>
<dbReference type="InterPro" id="IPR056827">
    <property type="entry name" value="CBM87_Agd3"/>
</dbReference>
<feature type="domain" description="Agd3 C-terminal" evidence="4">
    <location>
        <begin position="632"/>
        <end position="698"/>
    </location>
</feature>
<reference evidence="5" key="1">
    <citation type="submission" date="2023-06" db="EMBL/GenBank/DDBJ databases">
        <title>Genome-scale phylogeny and comparative genomics of the fungal order Sordariales.</title>
        <authorList>
            <consortium name="Lawrence Berkeley National Laboratory"/>
            <person name="Hensen N."/>
            <person name="Bonometti L."/>
            <person name="Westerberg I."/>
            <person name="Brannstrom I.O."/>
            <person name="Guillou S."/>
            <person name="Cros-Aarteil S."/>
            <person name="Calhoun S."/>
            <person name="Haridas S."/>
            <person name="Kuo A."/>
            <person name="Mondo S."/>
            <person name="Pangilinan J."/>
            <person name="Riley R."/>
            <person name="Labutti K."/>
            <person name="Andreopoulos B."/>
            <person name="Lipzen A."/>
            <person name="Chen C."/>
            <person name="Yanf M."/>
            <person name="Daum C."/>
            <person name="Ng V."/>
            <person name="Clum A."/>
            <person name="Steindorff A."/>
            <person name="Ohm R."/>
            <person name="Martin F."/>
            <person name="Silar P."/>
            <person name="Natvig D."/>
            <person name="Lalanne C."/>
            <person name="Gautier V."/>
            <person name="Ament-Velasquez S.L."/>
            <person name="Kruys A."/>
            <person name="Hutchinson M.I."/>
            <person name="Powell A.J."/>
            <person name="Barry K."/>
            <person name="Miller A.N."/>
            <person name="Grigoriev I.V."/>
            <person name="Debuchy R."/>
            <person name="Gladieux P."/>
            <person name="Thoren M.H."/>
            <person name="Johannesson H."/>
        </authorList>
    </citation>
    <scope>NUCLEOTIDE SEQUENCE</scope>
    <source>
        <strain evidence="5">SMH2532-1</strain>
    </source>
</reference>
<dbReference type="EMBL" id="JAULSV010000005">
    <property type="protein sequence ID" value="KAK0644386.1"/>
    <property type="molecule type" value="Genomic_DNA"/>
</dbReference>
<evidence type="ECO:0000259" key="4">
    <source>
        <dbReference type="Pfam" id="PF25117"/>
    </source>
</evidence>
<dbReference type="PANTHER" id="PTHR31002">
    <property type="entry name" value="SERIPAUPERIN"/>
    <property type="match status" value="1"/>
</dbReference>
<dbReference type="Proteomes" id="UP001174936">
    <property type="component" value="Unassembled WGS sequence"/>
</dbReference>
<dbReference type="Pfam" id="PF25116">
    <property type="entry name" value="CBM87_Agd3"/>
    <property type="match status" value="1"/>
</dbReference>
<dbReference type="InterPro" id="IPR050788">
    <property type="entry name" value="Yeast_SRP1/TIP1_CWP"/>
</dbReference>
<dbReference type="PANTHER" id="PTHR31002:SF34">
    <property type="entry name" value="CELL WALL PROTEIN CWP1-RELATED"/>
    <property type="match status" value="1"/>
</dbReference>
<evidence type="ECO:0000259" key="3">
    <source>
        <dbReference type="Pfam" id="PF25116"/>
    </source>
</evidence>
<dbReference type="Pfam" id="PF25115">
    <property type="entry name" value="Agd3_CE"/>
    <property type="match status" value="1"/>
</dbReference>
<dbReference type="AlphaFoldDB" id="A0AA39Y1P8"/>
<keyword evidence="1" id="KW-0732">Signal</keyword>
<sequence>MLRYAVGTLLILHAIGTYAAHSVSNTILVFARDAASASSATSGFQGYGIPYEVVLVPQGGITLPSLSTSATEGNYGGIVVVSEVAYQFSTGWGSALTAAQWQALYDYQTGFGVRMVRLDAFPSTDLGVTTVAGGGGCCDAGVEQLVSITDSSAFPTANIKTGPGVSTQGLWHYPATIINSTIARQIAAFAPGGPATSTTTAAIINNIGGRQQMVWFMGWATEWSQSCNFLQHAYIHWITRGLFVGKRKIYLSTQVDDMHLVTDMYFPSGTAFRVRTSDLDVHKAWQADINARLPSGSNYFIEIGHNGNGDIEAAAEIAPSGGVCSPDYGVEYDSPPDTPLEFQKPLGTGTDLWPAEFTNYSWSLACAKLDSIATWFSNNVDAFASVSHTFSHEELNNATYHDAAREIHFNVDWLKQIGLWGSPRFSPAGLIPPAITGLHNGDAIRAWMDNGIRIVVGDNTRPVLRNPASSSNSSSQFANSFWPLITTEAANGHAGLVIVPRWSTTIYYNCCFQNCTLLEWINTSAGSGNFDTLLDNARIVNTRYLLGLHPDPQVTFYPYMFHQANLRYGDVESITVGSQTGPLSLFQIWVETITQEMTRLTNWPIASLKHDDIGALFLNRMELDGCSPNLKYNYSDDGRFIVSVTVTAAGNSCGVEVPVTVPSGASGPGRVDQVGSEPAIHWVTLSGTPATLTMSAPVPV</sequence>
<comment type="caution">
    <text evidence="5">The sequence shown here is derived from an EMBL/GenBank/DDBJ whole genome shotgun (WGS) entry which is preliminary data.</text>
</comment>
<organism evidence="5 6">
    <name type="scientific">Cercophora newfieldiana</name>
    <dbReference type="NCBI Taxonomy" id="92897"/>
    <lineage>
        <taxon>Eukaryota</taxon>
        <taxon>Fungi</taxon>
        <taxon>Dikarya</taxon>
        <taxon>Ascomycota</taxon>
        <taxon>Pezizomycotina</taxon>
        <taxon>Sordariomycetes</taxon>
        <taxon>Sordariomycetidae</taxon>
        <taxon>Sordariales</taxon>
        <taxon>Lasiosphaeriaceae</taxon>
        <taxon>Cercophora</taxon>
    </lineage>
</organism>
<gene>
    <name evidence="5" type="ORF">B0T16DRAFT_331225</name>
</gene>
<dbReference type="Pfam" id="PF25117">
    <property type="entry name" value="Agd3_C"/>
    <property type="match status" value="1"/>
</dbReference>
<keyword evidence="6" id="KW-1185">Reference proteome</keyword>
<evidence type="ECO:0008006" key="7">
    <source>
        <dbReference type="Google" id="ProtNLM"/>
    </source>
</evidence>
<evidence type="ECO:0000313" key="6">
    <source>
        <dbReference type="Proteomes" id="UP001174936"/>
    </source>
</evidence>
<feature type="signal peptide" evidence="1">
    <location>
        <begin position="1"/>
        <end position="19"/>
    </location>
</feature>
<feature type="domain" description="Agd3 CBM87" evidence="3">
    <location>
        <begin position="23"/>
        <end position="237"/>
    </location>
</feature>